<evidence type="ECO:0000256" key="7">
    <source>
        <dbReference type="ARBA" id="ARBA00022729"/>
    </source>
</evidence>
<dbReference type="Pfam" id="PF00933">
    <property type="entry name" value="Glyco_hydro_3"/>
    <property type="match status" value="1"/>
</dbReference>
<evidence type="ECO:0000256" key="15">
    <source>
        <dbReference type="ARBA" id="ARBA00039579"/>
    </source>
</evidence>
<dbReference type="SMART" id="SM01217">
    <property type="entry name" value="Fn3_like"/>
    <property type="match status" value="1"/>
</dbReference>
<evidence type="ECO:0000256" key="11">
    <source>
        <dbReference type="ARBA" id="ARBA00023277"/>
    </source>
</evidence>
<evidence type="ECO:0000256" key="17">
    <source>
        <dbReference type="ARBA" id="ARBA00041601"/>
    </source>
</evidence>
<keyword evidence="11" id="KW-0119">Carbohydrate metabolism</keyword>
<dbReference type="InterPro" id="IPR013783">
    <property type="entry name" value="Ig-like_fold"/>
</dbReference>
<evidence type="ECO:0000256" key="13">
    <source>
        <dbReference type="ARBA" id="ARBA00023326"/>
    </source>
</evidence>
<evidence type="ECO:0000313" key="22">
    <source>
        <dbReference type="Proteomes" id="UP000053095"/>
    </source>
</evidence>
<accession>A0A6V8H9V8</accession>
<dbReference type="InterPro" id="IPR002772">
    <property type="entry name" value="Glyco_hydro_3_C"/>
</dbReference>
<keyword evidence="9" id="KW-0136">Cellulose degradation</keyword>
<comment type="function">
    <text evidence="14">Beta-glucosidases are one of a number of cellulolytic enzymes involved in the degradation of cellulosic biomass. Catalyzes the last step releasing glucose from the inhibitory cellobiose.</text>
</comment>
<comment type="pathway">
    <text evidence="3">Glycan metabolism; cellulose degradation.</text>
</comment>
<dbReference type="Pfam" id="PF14310">
    <property type="entry name" value="Fn3-like"/>
    <property type="match status" value="1"/>
</dbReference>
<name>A0A6V8H9V8_TALPI</name>
<dbReference type="Proteomes" id="UP000053095">
    <property type="component" value="Unassembled WGS sequence"/>
</dbReference>
<organism evidence="21 22">
    <name type="scientific">Talaromyces pinophilus</name>
    <name type="common">Penicillium pinophilum</name>
    <dbReference type="NCBI Taxonomy" id="128442"/>
    <lineage>
        <taxon>Eukaryota</taxon>
        <taxon>Fungi</taxon>
        <taxon>Dikarya</taxon>
        <taxon>Ascomycota</taxon>
        <taxon>Pezizomycotina</taxon>
        <taxon>Eurotiomycetes</taxon>
        <taxon>Eurotiomycetidae</taxon>
        <taxon>Eurotiales</taxon>
        <taxon>Trichocomaceae</taxon>
        <taxon>Talaromyces</taxon>
        <taxon>Talaromyces sect. Talaromyces</taxon>
    </lineage>
</organism>
<dbReference type="InterPro" id="IPR026891">
    <property type="entry name" value="Fn3-like"/>
</dbReference>
<dbReference type="FunFam" id="3.20.20.300:FF:000002">
    <property type="entry name" value="Probable beta-glucosidase"/>
    <property type="match status" value="1"/>
</dbReference>
<keyword evidence="13" id="KW-0624">Polysaccharide degradation</keyword>
<evidence type="ECO:0000256" key="6">
    <source>
        <dbReference type="ARBA" id="ARBA00022525"/>
    </source>
</evidence>
<comment type="catalytic activity">
    <reaction evidence="1">
        <text>Hydrolysis of terminal, non-reducing beta-D-glucosyl residues with release of beta-D-glucose.</text>
        <dbReference type="EC" id="3.2.1.21"/>
    </reaction>
</comment>
<comment type="subcellular location">
    <subcellularLocation>
        <location evidence="2">Secreted</location>
    </subcellularLocation>
</comment>
<dbReference type="AlphaFoldDB" id="A0A6V8H9V8"/>
<evidence type="ECO:0000256" key="14">
    <source>
        <dbReference type="ARBA" id="ARBA00024983"/>
    </source>
</evidence>
<evidence type="ECO:0000256" key="5">
    <source>
        <dbReference type="ARBA" id="ARBA00012744"/>
    </source>
</evidence>
<evidence type="ECO:0000313" key="21">
    <source>
        <dbReference type="EMBL" id="GAM37663.1"/>
    </source>
</evidence>
<evidence type="ECO:0000256" key="2">
    <source>
        <dbReference type="ARBA" id="ARBA00004613"/>
    </source>
</evidence>
<protein>
    <recommendedName>
        <fullName evidence="15">Probable beta-glucosidase G</fullName>
        <ecNumber evidence="5">3.2.1.21</ecNumber>
    </recommendedName>
    <alternativeName>
        <fullName evidence="16">Beta-D-glucoside glucohydrolase G</fullName>
    </alternativeName>
    <alternativeName>
        <fullName evidence="17">Cellobiase G</fullName>
    </alternativeName>
    <alternativeName>
        <fullName evidence="18">Gentiobiase G</fullName>
    </alternativeName>
</protein>
<evidence type="ECO:0000259" key="20">
    <source>
        <dbReference type="SMART" id="SM01217"/>
    </source>
</evidence>
<evidence type="ECO:0000256" key="16">
    <source>
        <dbReference type="ARBA" id="ARBA00041276"/>
    </source>
</evidence>
<dbReference type="InterPro" id="IPR050288">
    <property type="entry name" value="Cellulose_deg_GH3"/>
</dbReference>
<dbReference type="Gene3D" id="3.40.50.1700">
    <property type="entry name" value="Glycoside hydrolase family 3 C-terminal domain"/>
    <property type="match status" value="2"/>
</dbReference>
<evidence type="ECO:0000256" key="3">
    <source>
        <dbReference type="ARBA" id="ARBA00004987"/>
    </source>
</evidence>
<keyword evidence="7 19" id="KW-0732">Signal</keyword>
<keyword evidence="6" id="KW-0964">Secreted</keyword>
<evidence type="ECO:0000256" key="8">
    <source>
        <dbReference type="ARBA" id="ARBA00022801"/>
    </source>
</evidence>
<dbReference type="Gene3D" id="3.20.20.300">
    <property type="entry name" value="Glycoside hydrolase, family 3, N-terminal domain"/>
    <property type="match status" value="1"/>
</dbReference>
<comment type="caution">
    <text evidence="21">The sequence shown here is derived from an EMBL/GenBank/DDBJ whole genome shotgun (WGS) entry which is preliminary data.</text>
</comment>
<dbReference type="PANTHER" id="PTHR42715:SF12">
    <property type="entry name" value="BETA-GLUCOSIDASE G-RELATED"/>
    <property type="match status" value="1"/>
</dbReference>
<evidence type="ECO:0000256" key="4">
    <source>
        <dbReference type="ARBA" id="ARBA00005336"/>
    </source>
</evidence>
<dbReference type="SUPFAM" id="SSF51445">
    <property type="entry name" value="(Trans)glycosidases"/>
    <property type="match status" value="1"/>
</dbReference>
<keyword evidence="22" id="KW-1185">Reference proteome</keyword>
<dbReference type="PANTHER" id="PTHR42715">
    <property type="entry name" value="BETA-GLUCOSIDASE"/>
    <property type="match status" value="1"/>
</dbReference>
<dbReference type="InterPro" id="IPR036962">
    <property type="entry name" value="Glyco_hydro_3_N_sf"/>
</dbReference>
<evidence type="ECO:0000256" key="12">
    <source>
        <dbReference type="ARBA" id="ARBA00023295"/>
    </source>
</evidence>
<dbReference type="PRINTS" id="PR00133">
    <property type="entry name" value="GLHYDRLASE3"/>
</dbReference>
<dbReference type="Pfam" id="PF01915">
    <property type="entry name" value="Glyco_hydro_3_C"/>
    <property type="match status" value="1"/>
</dbReference>
<feature type="domain" description="Fibronectin type III-like" evidence="20">
    <location>
        <begin position="635"/>
        <end position="707"/>
    </location>
</feature>
<evidence type="ECO:0000256" key="9">
    <source>
        <dbReference type="ARBA" id="ARBA00023001"/>
    </source>
</evidence>
<gene>
    <name evidence="21" type="ORF">TCE0_024f07765</name>
</gene>
<dbReference type="Gene3D" id="2.60.40.10">
    <property type="entry name" value="Immunoglobulins"/>
    <property type="match status" value="1"/>
</dbReference>
<evidence type="ECO:0000256" key="19">
    <source>
        <dbReference type="SAM" id="SignalP"/>
    </source>
</evidence>
<dbReference type="EC" id="3.2.1.21" evidence="5"/>
<dbReference type="GO" id="GO:0008422">
    <property type="term" value="F:beta-glucosidase activity"/>
    <property type="evidence" value="ECO:0007669"/>
    <property type="project" value="UniProtKB-EC"/>
</dbReference>
<dbReference type="InterPro" id="IPR001764">
    <property type="entry name" value="Glyco_hydro_3_N"/>
</dbReference>
<dbReference type="InterPro" id="IPR017853">
    <property type="entry name" value="GH"/>
</dbReference>
<feature type="signal peptide" evidence="19">
    <location>
        <begin position="1"/>
        <end position="20"/>
    </location>
</feature>
<evidence type="ECO:0000256" key="18">
    <source>
        <dbReference type="ARBA" id="ARBA00041808"/>
    </source>
</evidence>
<comment type="similarity">
    <text evidence="4">Belongs to the glycosyl hydrolase 3 family.</text>
</comment>
<dbReference type="GO" id="GO:0030245">
    <property type="term" value="P:cellulose catabolic process"/>
    <property type="evidence" value="ECO:0007669"/>
    <property type="project" value="UniProtKB-KW"/>
</dbReference>
<dbReference type="GO" id="GO:0005576">
    <property type="term" value="C:extracellular region"/>
    <property type="evidence" value="ECO:0007669"/>
    <property type="project" value="UniProtKB-SubCell"/>
</dbReference>
<proteinExistence type="inferred from homology"/>
<dbReference type="EMBL" id="DF933820">
    <property type="protein sequence ID" value="GAM37663.1"/>
    <property type="molecule type" value="Genomic_DNA"/>
</dbReference>
<keyword evidence="8" id="KW-0378">Hydrolase</keyword>
<evidence type="ECO:0000256" key="1">
    <source>
        <dbReference type="ARBA" id="ARBA00000448"/>
    </source>
</evidence>
<keyword evidence="10" id="KW-0325">Glycoprotein</keyword>
<keyword evidence="12" id="KW-0326">Glycosidase</keyword>
<dbReference type="SUPFAM" id="SSF52279">
    <property type="entry name" value="Beta-D-glucan exohydrolase, C-terminal domain"/>
    <property type="match status" value="1"/>
</dbReference>
<dbReference type="InterPro" id="IPR036881">
    <property type="entry name" value="Glyco_hydro_3_C_sf"/>
</dbReference>
<feature type="chain" id="PRO_5027826806" description="Probable beta-glucosidase G" evidence="19">
    <location>
        <begin position="21"/>
        <end position="725"/>
    </location>
</feature>
<reference evidence="22" key="1">
    <citation type="journal article" date="2015" name="Genome Announc.">
        <title>Draft genome sequence of Talaromyces cellulolyticus strain Y-94, a source of lignocellulosic biomass-degrading enzymes.</title>
        <authorList>
            <person name="Fujii T."/>
            <person name="Koike H."/>
            <person name="Sawayama S."/>
            <person name="Yano S."/>
            <person name="Inoue H."/>
        </authorList>
    </citation>
    <scope>NUCLEOTIDE SEQUENCE [LARGE SCALE GENOMIC DNA]</scope>
    <source>
        <strain evidence="22">Y-94</strain>
    </source>
</reference>
<sequence length="725" mass="77850">MPRWSVFSVLFSVSLTAASSGLNETKWLQCRAQAEKLCARLNITEKASIVTGSMTGLCIEYVAPVESIGFGGLCLQDGPAAIRLADLASVFPAGVTVAATWDREMMYERGTALAEEFKGKGAHVALGPVAGPLGRTPWGGRNWEGFSPDPFLTGVAMDHTIRAIQQVGVQANAKHIIGNEQETQRKPTTVDNETVESYSANIDDRTLHELYLWPFADAVHAGVASVTCAYNRVNLTSACENEHILTDILKGELGFDGYVVSDFFSSFSGIQAANAGLDMNQPGPISATDLNHSLWGSNLVTAVANGSLSEARLDDMVRRILTPYLYLGQNTDYPSIDSSSKYLFLEYFNMLYTQIATPVGRDVRSNHSALIRSIAAAGTVLLKNSNNALPLKSPRNIGVFGGDAADVSTGFFFPDAGFEIGTAAIGGGSGSGRLSSLVPPLDAIKARARRAGNSTVQYITNSTAIAAGVSGIYPWPDICLVFLKGWATEGADRASLEADYNSTLVVEKVAAVCRLPYTIAHNESDYGVSILNLTGSLAQDSDAWQLNFTEGQFIDYRHFDAKNITPLYEFGFGLSYTSFELTPNISISKVVVADPYPAPADNSSSLALGGNPNLWNTLVNCSSSVRNSGSVSGAAVVQLYVALPQTNVPPGTPIRVLRGFEKVPLQPGETKALSFSLTRRDLSYWDVVAQDWRIPRGEIQLSLGFSSKDLQYNTTVELLSIGDSF</sequence>
<evidence type="ECO:0000256" key="10">
    <source>
        <dbReference type="ARBA" id="ARBA00023180"/>
    </source>
</evidence>